<evidence type="ECO:0000313" key="2">
    <source>
        <dbReference type="Proteomes" id="UP000095651"/>
    </source>
</evidence>
<dbReference type="AlphaFoldDB" id="A0A174MUV1"/>
<evidence type="ECO:0000313" key="1">
    <source>
        <dbReference type="EMBL" id="CUP39216.1"/>
    </source>
</evidence>
<dbReference type="Proteomes" id="UP000095651">
    <property type="component" value="Unassembled WGS sequence"/>
</dbReference>
<accession>A0A174MUV1</accession>
<dbReference type="Pfam" id="PF10758">
    <property type="entry name" value="DUF2586"/>
    <property type="match status" value="1"/>
</dbReference>
<dbReference type="RefSeq" id="WP_055660488.1">
    <property type="nucleotide sequence ID" value="NZ_CABIXC010000028.1"/>
</dbReference>
<dbReference type="InterPro" id="IPR019694">
    <property type="entry name" value="Phage_HP1_Orf23"/>
</dbReference>
<protein>
    <submittedName>
        <fullName evidence="1">Protein of uncharacterized function (DUF2586)</fullName>
    </submittedName>
</protein>
<gene>
    <name evidence="1" type="ORF">ERS852407_05803</name>
</gene>
<reference evidence="1 2" key="1">
    <citation type="submission" date="2015-09" db="EMBL/GenBank/DDBJ databases">
        <authorList>
            <consortium name="Pathogen Informatics"/>
        </authorList>
    </citation>
    <scope>NUCLEOTIDE SEQUENCE [LARGE SCALE GENOMIC DNA]</scope>
    <source>
        <strain evidence="1 2">2789STDY5608850</strain>
    </source>
</reference>
<sequence length="474" mass="51653">MLGDVTATVSDGLLGFETEKGTGIFAAIGVSPVKADTPLIITGNMGVTKIRERLGLSPLADSVMESVENGASRIYCIPVKATTEGTISEIKKTGDSSGNCTAEGKPNNAYSVIVEFTGKGGFNTALFTCSIDNGFSKSDEGTLPMTGEYEIPGTGVTLKFTQDSSTPEESFQIGDTFTFTTTAPQMTNADALAAIGKLGQFDEFFEFVHVVGESTPAMWAAVSEAQAELEELKHKPLLFIMEAGNIGKDENVSDYALRLEAEKKKLKNKNIAVVAARSLYTKMDGTTVEINNAGIVCGLMAKTNVQQSIGRTSEAAGMGISKDKMIELRPAGIKEYLELLDDAKYITFREYDGLEDFYVTNARVMSPNGSDFRYIEDVRVVNKIVREVRKAGLPLLQEDIDVEDIQGELERRAKYMEAPLDDMVRNKEISSAQITVPEGQDIIRNERMDVVVRYVSRGYIRTIHVDIGRANVTV</sequence>
<dbReference type="EMBL" id="CYZE01000028">
    <property type="protein sequence ID" value="CUP39216.1"/>
    <property type="molecule type" value="Genomic_DNA"/>
</dbReference>
<proteinExistence type="predicted"/>
<name>A0A174MUV1_9FIRM</name>
<organism evidence="1 2">
    <name type="scientific">Hungatella hathewayi</name>
    <dbReference type="NCBI Taxonomy" id="154046"/>
    <lineage>
        <taxon>Bacteria</taxon>
        <taxon>Bacillati</taxon>
        <taxon>Bacillota</taxon>
        <taxon>Clostridia</taxon>
        <taxon>Lachnospirales</taxon>
        <taxon>Lachnospiraceae</taxon>
        <taxon>Hungatella</taxon>
    </lineage>
</organism>